<feature type="transmembrane region" description="Helical" evidence="2">
    <location>
        <begin position="84"/>
        <end position="103"/>
    </location>
</feature>
<dbReference type="KEGG" id="spad:DVK44_21130"/>
<dbReference type="InterPro" id="IPR002656">
    <property type="entry name" value="Acyl_transf_3_dom"/>
</dbReference>
<protein>
    <submittedName>
        <fullName evidence="4">Acyltransferase</fullName>
    </submittedName>
</protein>
<feature type="transmembrane region" description="Helical" evidence="2">
    <location>
        <begin position="42"/>
        <end position="63"/>
    </location>
</feature>
<reference evidence="5" key="1">
    <citation type="submission" date="2018-07" db="EMBL/GenBank/DDBJ databases">
        <authorList>
            <person name="Zhao J."/>
        </authorList>
    </citation>
    <scope>NUCLEOTIDE SEQUENCE [LARGE SCALE GENOMIC DNA]</scope>
    <source>
        <strain evidence="5">GSSD-12</strain>
    </source>
</reference>
<organism evidence="4 5">
    <name type="scientific">Streptomyces paludis</name>
    <dbReference type="NCBI Taxonomy" id="2282738"/>
    <lineage>
        <taxon>Bacteria</taxon>
        <taxon>Bacillati</taxon>
        <taxon>Actinomycetota</taxon>
        <taxon>Actinomycetes</taxon>
        <taxon>Kitasatosporales</taxon>
        <taxon>Streptomycetaceae</taxon>
        <taxon>Streptomyces</taxon>
    </lineage>
</organism>
<evidence type="ECO:0000259" key="3">
    <source>
        <dbReference type="Pfam" id="PF01757"/>
    </source>
</evidence>
<dbReference type="PANTHER" id="PTHR23028:SF53">
    <property type="entry name" value="ACYL_TRANSF_3 DOMAIN-CONTAINING PROTEIN"/>
    <property type="match status" value="1"/>
</dbReference>
<keyword evidence="2" id="KW-1133">Transmembrane helix</keyword>
<keyword evidence="2" id="KW-0472">Membrane</keyword>
<dbReference type="Pfam" id="PF01757">
    <property type="entry name" value="Acyl_transf_3"/>
    <property type="match status" value="1"/>
</dbReference>
<name>A0A345I1G7_9ACTN</name>
<sequence length="379" mass="41959">MDGLRILAALMVCLYHYAGRGGQVTDAWGRSPKALFPDLSALAVYGCLGVQVFFVISGFVICMSSWGRSLGDFFRSRVSRLYPAYWAAIVLVTAACLVLPVVSKPLPLSETLVNLTMLQQPVGVRRVLGVCWTLWVEARFYLLFALFVVWKGVTYRRVVIFCCLWTVAAVLSGVAEVPLLDAVVMPEYAPFFVGGLALYLIHRYGSDLLLWGIVATSWLLGQHYATVALWNPAATNVFQPRSPYMILLIVTFAYGSVAAVALGWLRRVNWRWLTFAGALTYPFYLIHEHLGWFAIRVLHRYLGLSAAVTLIASVGSMLVLAWLIHRLVEKPLGPRIKRTMKRQAERLRPTEPVPDPAPAPVPVLPSPPAPVPVPDRGGA</sequence>
<dbReference type="GO" id="GO:0009103">
    <property type="term" value="P:lipopolysaccharide biosynthetic process"/>
    <property type="evidence" value="ECO:0007669"/>
    <property type="project" value="TreeGrafter"/>
</dbReference>
<dbReference type="Proteomes" id="UP000253868">
    <property type="component" value="Chromosome"/>
</dbReference>
<feature type="domain" description="Acyltransferase 3" evidence="3">
    <location>
        <begin position="1"/>
        <end position="325"/>
    </location>
</feature>
<evidence type="ECO:0000313" key="5">
    <source>
        <dbReference type="Proteomes" id="UP000253868"/>
    </source>
</evidence>
<feature type="transmembrane region" description="Helical" evidence="2">
    <location>
        <begin position="208"/>
        <end position="225"/>
    </location>
</feature>
<dbReference type="OrthoDB" id="9807745at2"/>
<feature type="transmembrane region" description="Helical" evidence="2">
    <location>
        <begin position="158"/>
        <end position="177"/>
    </location>
</feature>
<keyword evidence="2" id="KW-0812">Transmembrane</keyword>
<feature type="transmembrane region" description="Helical" evidence="2">
    <location>
        <begin position="301"/>
        <end position="328"/>
    </location>
</feature>
<feature type="transmembrane region" description="Helical" evidence="2">
    <location>
        <begin position="183"/>
        <end position="201"/>
    </location>
</feature>
<proteinExistence type="predicted"/>
<dbReference type="InterPro" id="IPR050879">
    <property type="entry name" value="Acyltransferase_3"/>
</dbReference>
<dbReference type="GO" id="GO:0016747">
    <property type="term" value="F:acyltransferase activity, transferring groups other than amino-acyl groups"/>
    <property type="evidence" value="ECO:0007669"/>
    <property type="project" value="InterPro"/>
</dbReference>
<feature type="compositionally biased region" description="Pro residues" evidence="1">
    <location>
        <begin position="351"/>
        <end position="373"/>
    </location>
</feature>
<feature type="transmembrane region" description="Helical" evidence="2">
    <location>
        <begin position="245"/>
        <end position="265"/>
    </location>
</feature>
<dbReference type="EMBL" id="CP031194">
    <property type="protein sequence ID" value="AXG82791.1"/>
    <property type="molecule type" value="Genomic_DNA"/>
</dbReference>
<dbReference type="PANTHER" id="PTHR23028">
    <property type="entry name" value="ACETYLTRANSFERASE"/>
    <property type="match status" value="1"/>
</dbReference>
<feature type="transmembrane region" description="Helical" evidence="2">
    <location>
        <begin position="123"/>
        <end position="149"/>
    </location>
</feature>
<keyword evidence="4" id="KW-0808">Transferase</keyword>
<evidence type="ECO:0000313" key="4">
    <source>
        <dbReference type="EMBL" id="AXG82791.1"/>
    </source>
</evidence>
<feature type="transmembrane region" description="Helical" evidence="2">
    <location>
        <begin position="272"/>
        <end position="295"/>
    </location>
</feature>
<evidence type="ECO:0000256" key="1">
    <source>
        <dbReference type="SAM" id="MobiDB-lite"/>
    </source>
</evidence>
<accession>A0A345I1G7</accession>
<keyword evidence="5" id="KW-1185">Reference proteome</keyword>
<gene>
    <name evidence="4" type="ORF">DVK44_21130</name>
</gene>
<evidence type="ECO:0000256" key="2">
    <source>
        <dbReference type="SAM" id="Phobius"/>
    </source>
</evidence>
<feature type="region of interest" description="Disordered" evidence="1">
    <location>
        <begin position="341"/>
        <end position="379"/>
    </location>
</feature>
<dbReference type="AlphaFoldDB" id="A0A345I1G7"/>
<dbReference type="GO" id="GO:0016020">
    <property type="term" value="C:membrane"/>
    <property type="evidence" value="ECO:0007669"/>
    <property type="project" value="TreeGrafter"/>
</dbReference>
<keyword evidence="4" id="KW-0012">Acyltransferase</keyword>